<evidence type="ECO:0000313" key="1">
    <source>
        <dbReference type="EMBL" id="GGA92894.1"/>
    </source>
</evidence>
<name>A0A8J2UBQ1_9BACT</name>
<organism evidence="1 2">
    <name type="scientific">Puia dinghuensis</name>
    <dbReference type="NCBI Taxonomy" id="1792502"/>
    <lineage>
        <taxon>Bacteria</taxon>
        <taxon>Pseudomonadati</taxon>
        <taxon>Bacteroidota</taxon>
        <taxon>Chitinophagia</taxon>
        <taxon>Chitinophagales</taxon>
        <taxon>Chitinophagaceae</taxon>
        <taxon>Puia</taxon>
    </lineage>
</organism>
<gene>
    <name evidence="1" type="ORF">GCM10011511_15380</name>
</gene>
<dbReference type="AlphaFoldDB" id="A0A8J2UBQ1"/>
<sequence>MAYEPDLQRFQNRVLNAVALHVDDEARFGVENADYSSLSPKALELRRRHLSGVVQGFRRDRELDSSEKLSLKYARHELRKVRYYQNPTFLQTLLYAQPLRWIVNFLRGRQQYYNAINRIMKDIAKRTTIDLNAADLQQTLNEYGFVNQLEGPLKARMAYGPDEFSFRTPETRNSDTNYLLHFKKKPGSDTYYFAGLEASRRDTGTHYTDQKIQPSLLLRTSDKIQFNATEARDLVHGHPVHKNIKGKVDWFLISRDGSYIDTLPFNLEQQLASLPIKEMGIPTTRELLLNDLNDGKEAFITLQLPDGQEKGLIIKLAYDQQNRTINLEFRDENGKVDAFDLVKDRSAARQILQNIKTAPLKSRNLQPV</sequence>
<dbReference type="RefSeq" id="WP_188930153.1">
    <property type="nucleotide sequence ID" value="NZ_BMJC01000001.1"/>
</dbReference>
<proteinExistence type="predicted"/>
<keyword evidence="2" id="KW-1185">Reference proteome</keyword>
<protein>
    <submittedName>
        <fullName evidence="1">Uncharacterized protein</fullName>
    </submittedName>
</protein>
<reference evidence="1" key="2">
    <citation type="submission" date="2020-09" db="EMBL/GenBank/DDBJ databases">
        <authorList>
            <person name="Sun Q."/>
            <person name="Zhou Y."/>
        </authorList>
    </citation>
    <scope>NUCLEOTIDE SEQUENCE</scope>
    <source>
        <strain evidence="1">CGMCC 1.15448</strain>
    </source>
</reference>
<accession>A0A8J2UBQ1</accession>
<reference evidence="1" key="1">
    <citation type="journal article" date="2014" name="Int. J. Syst. Evol. Microbiol.">
        <title>Complete genome sequence of Corynebacterium casei LMG S-19264T (=DSM 44701T), isolated from a smear-ripened cheese.</title>
        <authorList>
            <consortium name="US DOE Joint Genome Institute (JGI-PGF)"/>
            <person name="Walter F."/>
            <person name="Albersmeier A."/>
            <person name="Kalinowski J."/>
            <person name="Ruckert C."/>
        </authorList>
    </citation>
    <scope>NUCLEOTIDE SEQUENCE</scope>
    <source>
        <strain evidence="1">CGMCC 1.15448</strain>
    </source>
</reference>
<evidence type="ECO:0000313" key="2">
    <source>
        <dbReference type="Proteomes" id="UP000607559"/>
    </source>
</evidence>
<dbReference type="EMBL" id="BMJC01000001">
    <property type="protein sequence ID" value="GGA92894.1"/>
    <property type="molecule type" value="Genomic_DNA"/>
</dbReference>
<comment type="caution">
    <text evidence="1">The sequence shown here is derived from an EMBL/GenBank/DDBJ whole genome shotgun (WGS) entry which is preliminary data.</text>
</comment>
<dbReference type="Proteomes" id="UP000607559">
    <property type="component" value="Unassembled WGS sequence"/>
</dbReference>